<reference evidence="14 15" key="1">
    <citation type="submission" date="2017-03" db="EMBL/GenBank/DDBJ databases">
        <title>Genomes of endolithic fungi from Antarctica.</title>
        <authorList>
            <person name="Coleine C."/>
            <person name="Masonjones S."/>
            <person name="Stajich J.E."/>
        </authorList>
    </citation>
    <scope>NUCLEOTIDE SEQUENCE [LARGE SCALE GENOMIC DNA]</scope>
    <source>
        <strain evidence="14 15">CCFEE 6315</strain>
    </source>
</reference>
<evidence type="ECO:0000256" key="5">
    <source>
        <dbReference type="ARBA" id="ARBA00023002"/>
    </source>
</evidence>
<comment type="cofactor">
    <cofactor evidence="1">
        <name>Cu(2+)</name>
        <dbReference type="ChEBI" id="CHEBI:29036"/>
    </cofactor>
</comment>
<accession>A0A4U0U5W6</accession>
<evidence type="ECO:0000256" key="1">
    <source>
        <dbReference type="ARBA" id="ARBA00001973"/>
    </source>
</evidence>
<feature type="signal peptide" evidence="11">
    <location>
        <begin position="1"/>
        <end position="25"/>
    </location>
</feature>
<organism evidence="14 15">
    <name type="scientific">Salinomyces thailandicus</name>
    <dbReference type="NCBI Taxonomy" id="706561"/>
    <lineage>
        <taxon>Eukaryota</taxon>
        <taxon>Fungi</taxon>
        <taxon>Dikarya</taxon>
        <taxon>Ascomycota</taxon>
        <taxon>Pezizomycotina</taxon>
        <taxon>Dothideomycetes</taxon>
        <taxon>Dothideomycetidae</taxon>
        <taxon>Mycosphaerellales</taxon>
        <taxon>Teratosphaeriaceae</taxon>
        <taxon>Salinomyces</taxon>
    </lineage>
</organism>
<dbReference type="InterPro" id="IPR002227">
    <property type="entry name" value="Tyrosinase_Cu-bd"/>
</dbReference>
<keyword evidence="5" id="KW-0560">Oxidoreductase</keyword>
<evidence type="ECO:0000259" key="12">
    <source>
        <dbReference type="PROSITE" id="PS00497"/>
    </source>
</evidence>
<dbReference type="OrthoDB" id="6132182at2759"/>
<evidence type="ECO:0000256" key="9">
    <source>
        <dbReference type="ARBA" id="ARBA00048233"/>
    </source>
</evidence>
<dbReference type="SUPFAM" id="SSF48056">
    <property type="entry name" value="Di-copper centre-containing domain"/>
    <property type="match status" value="1"/>
</dbReference>
<keyword evidence="6" id="KW-0186">Copper</keyword>
<keyword evidence="11" id="KW-0732">Signal</keyword>
<keyword evidence="15" id="KW-1185">Reference proteome</keyword>
<dbReference type="EC" id="1.14.18.1" evidence="3"/>
<dbReference type="PANTHER" id="PTHR11474">
    <property type="entry name" value="TYROSINASE FAMILY MEMBER"/>
    <property type="match status" value="1"/>
</dbReference>
<dbReference type="InterPro" id="IPR050316">
    <property type="entry name" value="Tyrosinase/Hemocyanin"/>
</dbReference>
<dbReference type="Proteomes" id="UP000308549">
    <property type="component" value="Unassembled WGS sequence"/>
</dbReference>
<proteinExistence type="inferred from homology"/>
<evidence type="ECO:0000256" key="8">
    <source>
        <dbReference type="ARBA" id="ARBA00023101"/>
    </source>
</evidence>
<dbReference type="PANTHER" id="PTHR11474:SF76">
    <property type="entry name" value="SHKT DOMAIN-CONTAINING PROTEIN"/>
    <property type="match status" value="1"/>
</dbReference>
<dbReference type="InterPro" id="IPR008922">
    <property type="entry name" value="Di-copper_centre_dom_sf"/>
</dbReference>
<evidence type="ECO:0000256" key="6">
    <source>
        <dbReference type="ARBA" id="ARBA00023008"/>
    </source>
</evidence>
<comment type="caution">
    <text evidence="14">The sequence shown here is derived from an EMBL/GenBank/DDBJ whole genome shotgun (WGS) entry which is preliminary data.</text>
</comment>
<feature type="domain" description="Tyrosinase copper-binding" evidence="12">
    <location>
        <begin position="130"/>
        <end position="147"/>
    </location>
</feature>
<evidence type="ECO:0000259" key="13">
    <source>
        <dbReference type="PROSITE" id="PS00498"/>
    </source>
</evidence>
<feature type="domain" description="Tyrosinase copper-binding" evidence="13">
    <location>
        <begin position="306"/>
        <end position="317"/>
    </location>
</feature>
<evidence type="ECO:0000256" key="4">
    <source>
        <dbReference type="ARBA" id="ARBA00022723"/>
    </source>
</evidence>
<keyword evidence="7" id="KW-0503">Monooxygenase</keyword>
<dbReference type="PROSITE" id="PS00497">
    <property type="entry name" value="TYROSINASE_1"/>
    <property type="match status" value="1"/>
</dbReference>
<dbReference type="GO" id="GO:0004503">
    <property type="term" value="F:tyrosinase activity"/>
    <property type="evidence" value="ECO:0007669"/>
    <property type="project" value="UniProtKB-EC"/>
</dbReference>
<dbReference type="GO" id="GO:0046872">
    <property type="term" value="F:metal ion binding"/>
    <property type="evidence" value="ECO:0007669"/>
    <property type="project" value="UniProtKB-KW"/>
</dbReference>
<comment type="catalytic activity">
    <reaction evidence="9">
        <text>2 L-dopa + O2 = 2 L-dopaquinone + 2 H2O</text>
        <dbReference type="Rhea" id="RHEA:34287"/>
        <dbReference type="ChEBI" id="CHEBI:15377"/>
        <dbReference type="ChEBI" id="CHEBI:15379"/>
        <dbReference type="ChEBI" id="CHEBI:57504"/>
        <dbReference type="ChEBI" id="CHEBI:57924"/>
        <dbReference type="EC" id="1.14.18.1"/>
    </reaction>
</comment>
<dbReference type="EMBL" id="NAJL01000011">
    <property type="protein sequence ID" value="TKA30327.1"/>
    <property type="molecule type" value="Genomic_DNA"/>
</dbReference>
<comment type="catalytic activity">
    <reaction evidence="10">
        <text>L-tyrosine + O2 = L-dopaquinone + H2O</text>
        <dbReference type="Rhea" id="RHEA:18117"/>
        <dbReference type="ChEBI" id="CHEBI:15377"/>
        <dbReference type="ChEBI" id="CHEBI:15379"/>
        <dbReference type="ChEBI" id="CHEBI:57924"/>
        <dbReference type="ChEBI" id="CHEBI:58315"/>
        <dbReference type="EC" id="1.14.18.1"/>
    </reaction>
</comment>
<evidence type="ECO:0000313" key="14">
    <source>
        <dbReference type="EMBL" id="TKA30327.1"/>
    </source>
</evidence>
<dbReference type="Gene3D" id="2.60.310.20">
    <property type="match status" value="1"/>
</dbReference>
<dbReference type="InterPro" id="IPR041640">
    <property type="entry name" value="Tyrosinase_C"/>
</dbReference>
<gene>
    <name evidence="14" type="ORF">B0A50_02554</name>
</gene>
<evidence type="ECO:0000256" key="2">
    <source>
        <dbReference type="ARBA" id="ARBA00009928"/>
    </source>
</evidence>
<comment type="similarity">
    <text evidence="2">Belongs to the tyrosinase family.</text>
</comment>
<name>A0A4U0U5W6_9PEZI</name>
<dbReference type="PROSITE" id="PS00498">
    <property type="entry name" value="TYROSINASE_2"/>
    <property type="match status" value="1"/>
</dbReference>
<dbReference type="Gene3D" id="1.10.1280.10">
    <property type="entry name" value="Di-copper center containing domain from catechol oxidase"/>
    <property type="match status" value="2"/>
</dbReference>
<evidence type="ECO:0000256" key="7">
    <source>
        <dbReference type="ARBA" id="ARBA00023033"/>
    </source>
</evidence>
<dbReference type="Pfam" id="PF18132">
    <property type="entry name" value="Tyrosinase_C"/>
    <property type="match status" value="1"/>
</dbReference>
<dbReference type="PRINTS" id="PR00092">
    <property type="entry name" value="TYROSINASE"/>
</dbReference>
<protein>
    <recommendedName>
        <fullName evidence="3">tyrosinase</fullName>
        <ecNumber evidence="3">1.14.18.1</ecNumber>
    </recommendedName>
</protein>
<dbReference type="Pfam" id="PF00264">
    <property type="entry name" value="Tyrosinase"/>
    <property type="match status" value="1"/>
</dbReference>
<feature type="chain" id="PRO_5020260516" description="tyrosinase" evidence="11">
    <location>
        <begin position="26"/>
        <end position="625"/>
    </location>
</feature>
<keyword evidence="8" id="KW-0470">Melanin biosynthesis</keyword>
<sequence>MAAPSFMRRVLLAIALLHAVLLTSCSPLLSHQVEELAAPEAPTLQRRQSSLTLVTGITAFGVQPRLEIRELQQNADQWNIYLLGLVRWQAVNETEKLSYYQIAGIHGRPYAAWDGVPAEENITRPGYCMHVSNVFLPWHRPYLALYEQTLYQHMVDAVNAFPAGATRQRYAAAALSWRMPYWDWAATPADGESVYPSAVTTSTVTVTMPNGTNTIPNPLYTYHFHPVKQADFYFNPFSSWNVTIRAPTNWTSNAISQNGKVGSDLDNSRVSFQDRVYNLLTFYSNFTQFGNEAWIDPGVSNADTYDPLFWLHHAMVDRIFALWQALYNDSYVEPMAAVEQSFTVAINDHVDENTPLKPFHANANGDMWTAATVRSPQTLGYTYSDLGNGSISAVKAAVNRLYGRSAGSGGISKRSGDARVNVQRELPEAAVENASVTAPEDIIDGRNRQYLANILSQKFALNGSYGIYLFMGDFDDDPASWPQSPNLVGTHAVFAALSTADAASNPQARTKRDGSLIHVTGAMPLTSMLLAKVDAGDISCMNPETVIPYLTDNLHWRVGMFDGSQIEPQDVADLTITVISAEVEPASRDDQFPQWSNFEVLTSITQGKPGGALFLGHERRPIAHK</sequence>
<keyword evidence="4" id="KW-0479">Metal-binding</keyword>
<evidence type="ECO:0000256" key="11">
    <source>
        <dbReference type="SAM" id="SignalP"/>
    </source>
</evidence>
<dbReference type="AlphaFoldDB" id="A0A4U0U5W6"/>
<dbReference type="GO" id="GO:0042438">
    <property type="term" value="P:melanin biosynthetic process"/>
    <property type="evidence" value="ECO:0007669"/>
    <property type="project" value="UniProtKB-KW"/>
</dbReference>
<evidence type="ECO:0000256" key="3">
    <source>
        <dbReference type="ARBA" id="ARBA00011906"/>
    </source>
</evidence>
<evidence type="ECO:0000256" key="10">
    <source>
        <dbReference type="ARBA" id="ARBA00048881"/>
    </source>
</evidence>
<evidence type="ECO:0000313" key="15">
    <source>
        <dbReference type="Proteomes" id="UP000308549"/>
    </source>
</evidence>